<feature type="compositionally biased region" description="Basic and acidic residues" evidence="2">
    <location>
        <begin position="1455"/>
        <end position="1465"/>
    </location>
</feature>
<feature type="compositionally biased region" description="Polar residues" evidence="2">
    <location>
        <begin position="735"/>
        <end position="749"/>
    </location>
</feature>
<sequence length="2305" mass="266455">MSQAYKEPPNYFGIRFCSMGCNDSQTQNEISGSQVGALQMLQKINEKQMRQQINLNDSKESDMLDGLSEKLDDSLQKKDFVQPSLTQKNTLSSLKMKGNLQSSQQSRLNNNDTFKPYQYQNDLQIQEQMVSQQNQPMQFQQGQQPLARVLGYEYSENAESGEDEDIQKYHYENENIVKRFEQRFQADKNASLLNKDISQNQQNMENTNQFIQFLQESQQQDNLESSERFNAQNFSSRNTNYNSKKDQLNQFISQDPSFKNLQEEQIISPRFTEDTAFINNAQLQKILQQKIDQDLLLIDQIKNQNNQQLAYNYAQYQNAASLNSQNFTQQNPQEQQSQQQQQQLQQLQIITDGQDIQDKYSQMMNGVCISKRSEQSINSDDQNQYLEKVAGDINNLSQNIQKQKFLRAQNSLQNINLKQNSLNQIQNFQRNNSYDRSQQLQDEKNIYPQNFQTISQLNQQKQNQKFNVNSQGQQMYQIPQGYEVVNINSYQSEKVSFQSEAQQIKQQEGDRPITVESSHGTEYTSYSQRNLSKTLNNPNSNNNAKLLNSLPTTNNPLNSYLFLNSAPLENQSQLSNLRDQEISEDIKCNYSQSINEINPVDQEQQAKHYLLHQHDKKKKRDLVSDSHLFNSFNNTNFFQNQTIQNNSVLQNSNLNQSNQGMNTLHKNSQNRVVNLSTNSEVHEYSKSKTPLNEIPVTPSHVNNFTSYVVLKEQNNQKNDNHENDDHDAQDINRDSIYSNNTHQGSSVQQGQIDMSHIMKKVKDIQGQEQKEFQQNQVMLNSFNTQSIPLASINNYTSINQYASINQNGNYDTARTVSQVNLNSHHFYDAISSNQQLNQVTTLTNSIDGRKKSECVLTPKNQKNGIISSNPNLYSQYTFKQSDTPDPYSKELNTIQLSNQIQNVIQETDRALEQTILDQNSNNKNNLALSLSPENEQNLFMQDQQNLNLQTMKENTEDSRIPDDENKHYIHEGSIDIDPSYKLSPKVKSQSSLSNNQIFNENALKNLINSIQQLSNHSSNNPSKQLQEISQYQTNKELNVTQNEKLQYGSQVSSRQTSPFSKPSLYLEKLEQISSPIVIDPSPKYTDQNSLSQLSMKANSFREEKTKQSGRQNSQILNNTNQELLDKQRIEAALMNKDDETEDNQKLIQIIQQTEQMQQQLYSQQQDPVKKAQNTHNNYNLQKNHEIEEKMFEHININKANQSSVQSSENNYNNQYYNAQYSNQAQNLMMNHPSKQYENTPNFENSDQSNQNANQFNSKYNQNQAYQAPSSFQLSRSQDQDRSQYQSISYTQRHDRHQLPVNNNLINQPNQIQQNIQNNFQNQYFLNPDYQIDNQGSVINRDNSKNLSQASSIRLNKSLQQKLNENNQDWSQNNDGTIIFTRDGLEFTNFESTNENQFLNSSKMQRESHHPLSSQFEQSQKPSLQQNKSNQPQSQQSEIQSKQFSNQQDHQYQEQNFEKVSPDVQKKNRSPSPVQIKMTKSSELKYQVSQERIKQLNEKVQKKKDLVNQREQEFQKRIEEKGQKQENQVKEQNKQLRIQNLRLKEQNELLKKQMECIINVNQNVNTIQSSLNGFNSTSTNKQFDSAVASSRLNSTPLKNSQKSPVKNQKFSFKMKSPSLHQLNNSSYHSLTKSNVAQATLPVISIQMNLNSNQTTYQDLDNHQKNGQNIPVNFLLNQSKSIQNSKTNTPNNNTFYVDISKTLQQTKKSNQDIISKDLSSIKSNNNHFISNYESQKSSMFDLNNQDHPQINYSPKNIYDYDSNTDYQSNNPQLQYNSQNQMAPITVQHLVHEDPQINNNYSQFNHLDNELITQNNHSQKFIEQSSGNQEQFNHQMIPTFSKVSQQSKLLDSYGNNSLGDNYTNTKDTFQQNSPEQQLKVSGKHFRSFSTAAVNQTKSSISSKPQNQLFDSKNSIGFDNLQPYINESQKQNQNESDMKASEGMNRQIEQNYVKKQQNNQLYSSKESQNGNYNTNNSRSQYQSYSTANTARKNEMSKKQNIDENKSKNEYIMSAHLDNKKNSQQALKQIGGIREKVDQELKKSNITGKYKLVQNIDNTYSLMQKNTKQPLQPNQISSSELTKNQYKNNFMPRQYNPEEFKKKSKNEYKSQENQVQIQLNQQQAKGMLPDQNEPIKEPLKLVIMPQIENSISPNQISNISDQSKQLQNERSQISTFQKKNSSPSLTLPKTNSNLSIGLKSHRSIQQNTAVELSSNFIPQNMSNISNNSKNLSQISHNQFNNVPSQSQINSQYNTNTAQTTYRSNTNKQNEDTNYLINNAMSSIFQKIENCYDNIQAGYDESVSALKKETK</sequence>
<gene>
    <name evidence="3" type="ORF">TTHERM_00189340</name>
</gene>
<proteinExistence type="predicted"/>
<feature type="region of interest" description="Disordered" evidence="2">
    <location>
        <begin position="91"/>
        <end position="113"/>
    </location>
</feature>
<evidence type="ECO:0000313" key="4">
    <source>
        <dbReference type="Proteomes" id="UP000009168"/>
    </source>
</evidence>
<dbReference type="Proteomes" id="UP000009168">
    <property type="component" value="Unassembled WGS sequence"/>
</dbReference>
<feature type="region of interest" description="Disordered" evidence="2">
    <location>
        <begin position="1891"/>
        <end position="1911"/>
    </location>
</feature>
<feature type="region of interest" description="Disordered" evidence="2">
    <location>
        <begin position="2156"/>
        <end position="2187"/>
    </location>
</feature>
<feature type="region of interest" description="Disordered" evidence="2">
    <location>
        <begin position="1267"/>
        <end position="1292"/>
    </location>
</feature>
<feature type="compositionally biased region" description="Polar residues" evidence="2">
    <location>
        <begin position="1960"/>
        <end position="1986"/>
    </location>
</feature>
<dbReference type="OMA" id="VIFEESC"/>
<evidence type="ECO:0000256" key="1">
    <source>
        <dbReference type="SAM" id="Coils"/>
    </source>
</evidence>
<feature type="compositionally biased region" description="Low complexity" evidence="2">
    <location>
        <begin position="1421"/>
        <end position="1436"/>
    </location>
</feature>
<reference evidence="4" key="1">
    <citation type="journal article" date="2006" name="PLoS Biol.">
        <title>Macronuclear genome sequence of the ciliate Tetrahymena thermophila, a model eukaryote.</title>
        <authorList>
            <person name="Eisen J.A."/>
            <person name="Coyne R.S."/>
            <person name="Wu M."/>
            <person name="Wu D."/>
            <person name="Thiagarajan M."/>
            <person name="Wortman J.R."/>
            <person name="Badger J.H."/>
            <person name="Ren Q."/>
            <person name="Amedeo P."/>
            <person name="Jones K.M."/>
            <person name="Tallon L.J."/>
            <person name="Delcher A.L."/>
            <person name="Salzberg S.L."/>
            <person name="Silva J.C."/>
            <person name="Haas B.J."/>
            <person name="Majoros W.H."/>
            <person name="Farzad M."/>
            <person name="Carlton J.M."/>
            <person name="Smith R.K. Jr."/>
            <person name="Garg J."/>
            <person name="Pearlman R.E."/>
            <person name="Karrer K.M."/>
            <person name="Sun L."/>
            <person name="Manning G."/>
            <person name="Elde N.C."/>
            <person name="Turkewitz A.P."/>
            <person name="Asai D.J."/>
            <person name="Wilkes D.E."/>
            <person name="Wang Y."/>
            <person name="Cai H."/>
            <person name="Collins K."/>
            <person name="Stewart B.A."/>
            <person name="Lee S.R."/>
            <person name="Wilamowska K."/>
            <person name="Weinberg Z."/>
            <person name="Ruzzo W.L."/>
            <person name="Wloga D."/>
            <person name="Gaertig J."/>
            <person name="Frankel J."/>
            <person name="Tsao C.-C."/>
            <person name="Gorovsky M.A."/>
            <person name="Keeling P.J."/>
            <person name="Waller R.F."/>
            <person name="Patron N.J."/>
            <person name="Cherry J.M."/>
            <person name="Stover N.A."/>
            <person name="Krieger C.J."/>
            <person name="del Toro C."/>
            <person name="Ryder H.F."/>
            <person name="Williamson S.C."/>
            <person name="Barbeau R.A."/>
            <person name="Hamilton E.P."/>
            <person name="Orias E."/>
        </authorList>
    </citation>
    <scope>NUCLEOTIDE SEQUENCE [LARGE SCALE GENOMIC DNA]</scope>
    <source>
        <strain evidence="4">SB210</strain>
    </source>
</reference>
<accession>I7MJH8</accession>
<feature type="compositionally biased region" description="Low complexity" evidence="2">
    <location>
        <begin position="1269"/>
        <end position="1289"/>
    </location>
</feature>
<feature type="compositionally biased region" description="Polar residues" evidence="2">
    <location>
        <begin position="515"/>
        <end position="527"/>
    </location>
</feature>
<feature type="region of interest" description="Disordered" evidence="2">
    <location>
        <begin position="1960"/>
        <end position="2000"/>
    </location>
</feature>
<feature type="compositionally biased region" description="Basic and acidic residues" evidence="2">
    <location>
        <begin position="1987"/>
        <end position="2000"/>
    </location>
</feature>
<evidence type="ECO:0000256" key="2">
    <source>
        <dbReference type="SAM" id="MobiDB-lite"/>
    </source>
</evidence>
<feature type="region of interest" description="Disordered" evidence="2">
    <location>
        <begin position="715"/>
        <end position="749"/>
    </location>
</feature>
<organism evidence="3 4">
    <name type="scientific">Tetrahymena thermophila (strain SB210)</name>
    <dbReference type="NCBI Taxonomy" id="312017"/>
    <lineage>
        <taxon>Eukaryota</taxon>
        <taxon>Sar</taxon>
        <taxon>Alveolata</taxon>
        <taxon>Ciliophora</taxon>
        <taxon>Intramacronucleata</taxon>
        <taxon>Oligohymenophorea</taxon>
        <taxon>Hymenostomatida</taxon>
        <taxon>Tetrahymenina</taxon>
        <taxon>Tetrahymenidae</taxon>
        <taxon>Tetrahymena</taxon>
    </lineage>
</organism>
<keyword evidence="1" id="KW-0175">Coiled coil</keyword>
<feature type="region of interest" description="Disordered" evidence="2">
    <location>
        <begin position="1400"/>
        <end position="1480"/>
    </location>
</feature>
<feature type="compositionally biased region" description="Polar residues" evidence="2">
    <location>
        <begin position="1469"/>
        <end position="1480"/>
    </location>
</feature>
<feature type="region of interest" description="Disordered" evidence="2">
    <location>
        <begin position="1853"/>
        <end position="1872"/>
    </location>
</feature>
<dbReference type="EMBL" id="GG662693">
    <property type="protein sequence ID" value="EAR96365.1"/>
    <property type="molecule type" value="Genomic_DNA"/>
</dbReference>
<protein>
    <submittedName>
        <fullName evidence="3">Endo-1,4-beta-xylanase xylA, putative</fullName>
    </submittedName>
</protein>
<feature type="compositionally biased region" description="Polar residues" evidence="2">
    <location>
        <begin position="2159"/>
        <end position="2187"/>
    </location>
</feature>
<dbReference type="KEGG" id="tet:TTHERM_00189340"/>
<feature type="coiled-coil region" evidence="1">
    <location>
        <begin position="1485"/>
        <end position="1552"/>
    </location>
</feature>
<evidence type="ECO:0000313" key="3">
    <source>
        <dbReference type="EMBL" id="EAR96365.1"/>
    </source>
</evidence>
<feature type="region of interest" description="Disordered" evidence="2">
    <location>
        <begin position="1232"/>
        <end position="1254"/>
    </location>
</feature>
<feature type="compositionally biased region" description="Basic and acidic residues" evidence="2">
    <location>
        <begin position="718"/>
        <end position="733"/>
    </location>
</feature>
<feature type="compositionally biased region" description="Polar residues" evidence="2">
    <location>
        <begin position="1410"/>
        <end position="1420"/>
    </location>
</feature>
<dbReference type="GeneID" id="7823631"/>
<dbReference type="RefSeq" id="XP_001016610.1">
    <property type="nucleotide sequence ID" value="XM_001016610.1"/>
</dbReference>
<feature type="region of interest" description="Disordered" evidence="2">
    <location>
        <begin position="505"/>
        <end position="527"/>
    </location>
</feature>
<keyword evidence="4" id="KW-1185">Reference proteome</keyword>
<dbReference type="InParanoid" id="I7MJH8"/>
<name>I7MJH8_TETTS</name>
<dbReference type="HOGENOM" id="CLU_230123_0_0_1"/>
<feature type="compositionally biased region" description="Polar residues" evidence="2">
    <location>
        <begin position="1437"/>
        <end position="1454"/>
    </location>
</feature>